<gene>
    <name evidence="4" type="ORF">KS407_01645</name>
</gene>
<evidence type="ECO:0000256" key="3">
    <source>
        <dbReference type="RuleBase" id="RU000363"/>
    </source>
</evidence>
<evidence type="ECO:0000313" key="4">
    <source>
        <dbReference type="EMBL" id="MBU9720145.1"/>
    </source>
</evidence>
<dbReference type="InterPro" id="IPR020904">
    <property type="entry name" value="Sc_DH/Rdtase_CS"/>
</dbReference>
<protein>
    <submittedName>
        <fullName evidence="4">SDR family oxidoreductase</fullName>
    </submittedName>
</protein>
<sequence>MEVKNKVFVVTGGGNGIGRDVVLHLLSKGAKVAAVDINETALEETKKLSEQKRDNLSTHKVDLSNRKEVEELPEQVISKHGAVDGVINNAGIIQPFIDINDIDYEKIQQVMDINFYGTVYMTKTFLPYLLDRPVANITNVSSMGGFLPVPGQSIYGASKAAVKLFTEGLHSELSDTNVSVTIVFPGGVGTDIMKNSGAEGSRKSDPKKDASYKLLSSKEAAEIIVRGIEKDEYRVLAGKDSRMMDLMYRLNPKRAAKLIAEKLK</sequence>
<dbReference type="PRINTS" id="PR00080">
    <property type="entry name" value="SDRFAMILY"/>
</dbReference>
<accession>A0ABS6JNY3</accession>
<comment type="caution">
    <text evidence="4">The sequence shown here is derived from an EMBL/GenBank/DDBJ whole genome shotgun (WGS) entry which is preliminary data.</text>
</comment>
<dbReference type="Pfam" id="PF00106">
    <property type="entry name" value="adh_short"/>
    <property type="match status" value="1"/>
</dbReference>
<proteinExistence type="inferred from homology"/>
<dbReference type="InterPro" id="IPR002347">
    <property type="entry name" value="SDR_fam"/>
</dbReference>
<organism evidence="4 5">
    <name type="scientific">Evansella alkalicola</name>
    <dbReference type="NCBI Taxonomy" id="745819"/>
    <lineage>
        <taxon>Bacteria</taxon>
        <taxon>Bacillati</taxon>
        <taxon>Bacillota</taxon>
        <taxon>Bacilli</taxon>
        <taxon>Bacillales</taxon>
        <taxon>Bacillaceae</taxon>
        <taxon>Evansella</taxon>
    </lineage>
</organism>
<evidence type="ECO:0000256" key="1">
    <source>
        <dbReference type="ARBA" id="ARBA00006484"/>
    </source>
</evidence>
<dbReference type="EMBL" id="JAHQCR010000013">
    <property type="protein sequence ID" value="MBU9720145.1"/>
    <property type="molecule type" value="Genomic_DNA"/>
</dbReference>
<dbReference type="SUPFAM" id="SSF51735">
    <property type="entry name" value="NAD(P)-binding Rossmann-fold domains"/>
    <property type="match status" value="1"/>
</dbReference>
<keyword evidence="2" id="KW-0560">Oxidoreductase</keyword>
<dbReference type="CDD" id="cd05233">
    <property type="entry name" value="SDR_c"/>
    <property type="match status" value="1"/>
</dbReference>
<evidence type="ECO:0000313" key="5">
    <source>
        <dbReference type="Proteomes" id="UP000790580"/>
    </source>
</evidence>
<dbReference type="PANTHER" id="PTHR44196">
    <property type="entry name" value="DEHYDROGENASE/REDUCTASE SDR FAMILY MEMBER 7B"/>
    <property type="match status" value="1"/>
</dbReference>
<name>A0ABS6JNY3_9BACI</name>
<evidence type="ECO:0000256" key="2">
    <source>
        <dbReference type="ARBA" id="ARBA00023002"/>
    </source>
</evidence>
<comment type="similarity">
    <text evidence="1 3">Belongs to the short-chain dehydrogenases/reductases (SDR) family.</text>
</comment>
<dbReference type="PRINTS" id="PR00081">
    <property type="entry name" value="GDHRDH"/>
</dbReference>
<dbReference type="RefSeq" id="WP_088075576.1">
    <property type="nucleotide sequence ID" value="NZ_JAHQCR010000013.1"/>
</dbReference>
<dbReference type="PANTHER" id="PTHR44196:SF1">
    <property type="entry name" value="DEHYDROGENASE_REDUCTASE SDR FAMILY MEMBER 7B"/>
    <property type="match status" value="1"/>
</dbReference>
<dbReference type="Gene3D" id="3.40.50.720">
    <property type="entry name" value="NAD(P)-binding Rossmann-like Domain"/>
    <property type="match status" value="1"/>
</dbReference>
<reference evidence="4 5" key="1">
    <citation type="submission" date="2021-06" db="EMBL/GenBank/DDBJ databases">
        <title>Bacillus sp. RD4P76, an endophyte from a halophyte.</title>
        <authorList>
            <person name="Sun J.-Q."/>
        </authorList>
    </citation>
    <scope>NUCLEOTIDE SEQUENCE [LARGE SCALE GENOMIC DNA]</scope>
    <source>
        <strain evidence="4 5">JCM 17098</strain>
    </source>
</reference>
<dbReference type="PROSITE" id="PS00061">
    <property type="entry name" value="ADH_SHORT"/>
    <property type="match status" value="1"/>
</dbReference>
<keyword evidence="5" id="KW-1185">Reference proteome</keyword>
<dbReference type="Proteomes" id="UP000790580">
    <property type="component" value="Unassembled WGS sequence"/>
</dbReference>
<dbReference type="InterPro" id="IPR036291">
    <property type="entry name" value="NAD(P)-bd_dom_sf"/>
</dbReference>